<evidence type="ECO:0000313" key="1">
    <source>
        <dbReference type="EMBL" id="KRL08037.1"/>
    </source>
</evidence>
<dbReference type="AlphaFoldDB" id="A0A0R1MSC0"/>
<evidence type="ECO:0000313" key="2">
    <source>
        <dbReference type="Proteomes" id="UP000051448"/>
    </source>
</evidence>
<dbReference type="Proteomes" id="UP000051448">
    <property type="component" value="Unassembled WGS sequence"/>
</dbReference>
<dbReference type="PATRIC" id="fig|1423759.3.peg.1175"/>
<proteinExistence type="predicted"/>
<protein>
    <submittedName>
        <fullName evidence="1">Uncharacterized protein</fullName>
    </submittedName>
</protein>
<organism evidence="1 2">
    <name type="scientific">Liquorilactobacillus hordei DSM 19519</name>
    <dbReference type="NCBI Taxonomy" id="1423759"/>
    <lineage>
        <taxon>Bacteria</taxon>
        <taxon>Bacillati</taxon>
        <taxon>Bacillota</taxon>
        <taxon>Bacilli</taxon>
        <taxon>Lactobacillales</taxon>
        <taxon>Lactobacillaceae</taxon>
        <taxon>Liquorilactobacillus</taxon>
    </lineage>
</organism>
<dbReference type="GeneID" id="98309493"/>
<comment type="caution">
    <text evidence="1">The sequence shown here is derived from an EMBL/GenBank/DDBJ whole genome shotgun (WGS) entry which is preliminary data.</text>
</comment>
<dbReference type="RefSeq" id="WP_057868823.1">
    <property type="nucleotide sequence ID" value="NZ_AZDX01000003.1"/>
</dbReference>
<gene>
    <name evidence="1" type="ORF">FC92_GL001110</name>
</gene>
<name>A0A0R1MSC0_9LACO</name>
<dbReference type="STRING" id="1423759.FC92_GL001110"/>
<sequence>MKKIIDLTKIESLLNSAISATEIEKETNIEQDIILNYRNNTSELENMTIANAFKLQNFYDKHNVEPTISCDSTELIEELKIDIEGFGDFECWAWFKKIEGAKIYTNYDFKEAESPLTKYEINQAKENGEQFEILKAKHLLELLERQNKIL</sequence>
<dbReference type="OrthoDB" id="9798100at2"/>
<reference evidence="1 2" key="1">
    <citation type="journal article" date="2015" name="Genome Announc.">
        <title>Expanding the biotechnology potential of lactobacilli through comparative genomics of 213 strains and associated genera.</title>
        <authorList>
            <person name="Sun Z."/>
            <person name="Harris H.M."/>
            <person name="McCann A."/>
            <person name="Guo C."/>
            <person name="Argimon S."/>
            <person name="Zhang W."/>
            <person name="Yang X."/>
            <person name="Jeffery I.B."/>
            <person name="Cooney J.C."/>
            <person name="Kagawa T.F."/>
            <person name="Liu W."/>
            <person name="Song Y."/>
            <person name="Salvetti E."/>
            <person name="Wrobel A."/>
            <person name="Rasinkangas P."/>
            <person name="Parkhill J."/>
            <person name="Rea M.C."/>
            <person name="O'Sullivan O."/>
            <person name="Ritari J."/>
            <person name="Douillard F.P."/>
            <person name="Paul Ross R."/>
            <person name="Yang R."/>
            <person name="Briner A.E."/>
            <person name="Felis G.E."/>
            <person name="de Vos W.M."/>
            <person name="Barrangou R."/>
            <person name="Klaenhammer T.R."/>
            <person name="Caufield P.W."/>
            <person name="Cui Y."/>
            <person name="Zhang H."/>
            <person name="O'Toole P.W."/>
        </authorList>
    </citation>
    <scope>NUCLEOTIDE SEQUENCE [LARGE SCALE GENOMIC DNA]</scope>
    <source>
        <strain evidence="1 2">DSM 19519</strain>
    </source>
</reference>
<accession>A0A0R1MSC0</accession>
<dbReference type="EMBL" id="AZDX01000003">
    <property type="protein sequence ID" value="KRL08037.1"/>
    <property type="molecule type" value="Genomic_DNA"/>
</dbReference>
<keyword evidence="2" id="KW-1185">Reference proteome</keyword>